<feature type="compositionally biased region" description="Basic residues" evidence="1">
    <location>
        <begin position="37"/>
        <end position="47"/>
    </location>
</feature>
<sequence>MEASSTINEMRNRTMQQDRHPTMKMTGRHLSRDTRTGRRMHRKHQARRTGTLSLPRPGTPAHDAARKRLLSAKEEDARLRASTAAGKSPASVRCAARVHRLRVMRGAALLDVMFTLTALMAGAQGFAHWQAAGGMSSAELVTSQKAIAMAMPSPACDDRACVEHRRLPASGAVLAASPAPSLDRGGAPMPSLVSGVTSAIDRRS</sequence>
<evidence type="ECO:0000256" key="1">
    <source>
        <dbReference type="SAM" id="MobiDB-lite"/>
    </source>
</evidence>
<gene>
    <name evidence="2" type="ORF">PAN31108_01163</name>
</gene>
<dbReference type="AlphaFoldDB" id="A0A5E4T1S4"/>
<feature type="region of interest" description="Disordered" evidence="1">
    <location>
        <begin position="1"/>
        <end position="63"/>
    </location>
</feature>
<accession>A0A5E4T1S4</accession>
<evidence type="ECO:0000313" key="3">
    <source>
        <dbReference type="Proteomes" id="UP000406256"/>
    </source>
</evidence>
<reference evidence="2 3" key="1">
    <citation type="submission" date="2019-08" db="EMBL/GenBank/DDBJ databases">
        <authorList>
            <person name="Peeters C."/>
        </authorList>
    </citation>
    <scope>NUCLEOTIDE SEQUENCE [LARGE SCALE GENOMIC DNA]</scope>
    <source>
        <strain evidence="2 3">LMG 31108</strain>
    </source>
</reference>
<name>A0A5E4T1S4_9BURK</name>
<evidence type="ECO:0000313" key="2">
    <source>
        <dbReference type="EMBL" id="VVD82116.1"/>
    </source>
</evidence>
<feature type="compositionally biased region" description="Basic and acidic residues" evidence="1">
    <location>
        <begin position="10"/>
        <end position="21"/>
    </location>
</feature>
<protein>
    <submittedName>
        <fullName evidence="2">Uncharacterized protein</fullName>
    </submittedName>
</protein>
<dbReference type="Proteomes" id="UP000406256">
    <property type="component" value="Unassembled WGS sequence"/>
</dbReference>
<organism evidence="2 3">
    <name type="scientific">Pandoraea anhela</name>
    <dbReference type="NCBI Taxonomy" id="2508295"/>
    <lineage>
        <taxon>Bacteria</taxon>
        <taxon>Pseudomonadati</taxon>
        <taxon>Pseudomonadota</taxon>
        <taxon>Betaproteobacteria</taxon>
        <taxon>Burkholderiales</taxon>
        <taxon>Burkholderiaceae</taxon>
        <taxon>Pandoraea</taxon>
    </lineage>
</organism>
<keyword evidence="3" id="KW-1185">Reference proteome</keyword>
<proteinExistence type="predicted"/>
<dbReference type="EMBL" id="CABPSB010000003">
    <property type="protein sequence ID" value="VVD82116.1"/>
    <property type="molecule type" value="Genomic_DNA"/>
</dbReference>